<dbReference type="InterPro" id="IPR036116">
    <property type="entry name" value="FN3_sf"/>
</dbReference>
<dbReference type="AlphaFoldDB" id="A0A8T3E6Z1"/>
<keyword evidence="2" id="KW-1133">Transmembrane helix</keyword>
<comment type="caution">
    <text evidence="4">The sequence shown here is derived from an EMBL/GenBank/DDBJ whole genome shotgun (WGS) entry which is preliminary data.</text>
</comment>
<dbReference type="GO" id="GO:0016020">
    <property type="term" value="C:membrane"/>
    <property type="evidence" value="ECO:0007669"/>
    <property type="project" value="UniProtKB-SubCell"/>
</dbReference>
<keyword evidence="5" id="KW-1185">Reference proteome</keyword>
<protein>
    <recommendedName>
        <fullName evidence="1">protein-tyrosine-phosphatase</fullName>
        <ecNumber evidence="1">3.1.3.48</ecNumber>
    </recommendedName>
</protein>
<keyword evidence="2" id="KW-0472">Membrane</keyword>
<dbReference type="Gene3D" id="2.60.40.10">
    <property type="entry name" value="Immunoglobulins"/>
    <property type="match status" value="5"/>
</dbReference>
<feature type="transmembrane region" description="Helical" evidence="2">
    <location>
        <begin position="533"/>
        <end position="552"/>
    </location>
</feature>
<dbReference type="Pfam" id="PF00041">
    <property type="entry name" value="fn3"/>
    <property type="match status" value="4"/>
</dbReference>
<reference evidence="4" key="1">
    <citation type="submission" date="2021-01" db="EMBL/GenBank/DDBJ databases">
        <authorList>
            <person name="Zahm M."/>
            <person name="Roques C."/>
            <person name="Cabau C."/>
            <person name="Klopp C."/>
            <person name="Donnadieu C."/>
            <person name="Jouanno E."/>
            <person name="Lampietro C."/>
            <person name="Louis A."/>
            <person name="Herpin A."/>
            <person name="Echchiki A."/>
            <person name="Berthelot C."/>
            <person name="Parey E."/>
            <person name="Roest-Crollius H."/>
            <person name="Braasch I."/>
            <person name="Postlethwait J."/>
            <person name="Bobe J."/>
            <person name="Montfort J."/>
            <person name="Bouchez O."/>
            <person name="Begum T."/>
            <person name="Mejri S."/>
            <person name="Adams A."/>
            <person name="Chen W.-J."/>
            <person name="Guiguen Y."/>
        </authorList>
    </citation>
    <scope>NUCLEOTIDE SEQUENCE</scope>
    <source>
        <tissue evidence="4">Blood</tissue>
    </source>
</reference>
<proteinExistence type="predicted"/>
<dbReference type="SUPFAM" id="SSF49265">
    <property type="entry name" value="Fibronectin type III"/>
    <property type="match status" value="3"/>
</dbReference>
<dbReference type="InterPro" id="IPR013783">
    <property type="entry name" value="Ig-like_fold"/>
</dbReference>
<dbReference type="Proteomes" id="UP000829720">
    <property type="component" value="Unassembled WGS sequence"/>
</dbReference>
<evidence type="ECO:0000256" key="1">
    <source>
        <dbReference type="ARBA" id="ARBA00013064"/>
    </source>
</evidence>
<evidence type="ECO:0000313" key="5">
    <source>
        <dbReference type="Proteomes" id="UP000829720"/>
    </source>
</evidence>
<name>A0A8T3E6Z1_9TELE</name>
<dbReference type="InterPro" id="IPR050713">
    <property type="entry name" value="RTP_Phos/Ushers"/>
</dbReference>
<dbReference type="OrthoDB" id="10253954at2759"/>
<keyword evidence="2" id="KW-0812">Transmembrane</keyword>
<dbReference type="EC" id="3.1.3.48" evidence="1"/>
<dbReference type="FunFam" id="2.60.40.10:FF:000369">
    <property type="entry name" value="Protein tyrosine phosphatase, receptor type B"/>
    <property type="match status" value="1"/>
</dbReference>
<dbReference type="PANTHER" id="PTHR46957">
    <property type="entry name" value="CYTOKINE RECEPTOR"/>
    <property type="match status" value="1"/>
</dbReference>
<dbReference type="SMART" id="SM00060">
    <property type="entry name" value="FN3"/>
    <property type="match status" value="4"/>
</dbReference>
<feature type="domain" description="Fibronectin type-III" evidence="3">
    <location>
        <begin position="237"/>
        <end position="331"/>
    </location>
</feature>
<accession>A0A8T3E6Z1</accession>
<dbReference type="GO" id="GO:0004725">
    <property type="term" value="F:protein tyrosine phosphatase activity"/>
    <property type="evidence" value="ECO:0007669"/>
    <property type="project" value="UniProtKB-EC"/>
</dbReference>
<dbReference type="EMBL" id="JAERUA010000001">
    <property type="protein sequence ID" value="KAI1903976.1"/>
    <property type="molecule type" value="Genomic_DNA"/>
</dbReference>
<dbReference type="PROSITE" id="PS50853">
    <property type="entry name" value="FN3"/>
    <property type="match status" value="2"/>
</dbReference>
<dbReference type="CDD" id="cd00063">
    <property type="entry name" value="FN3"/>
    <property type="match status" value="3"/>
</dbReference>
<dbReference type="InterPro" id="IPR003961">
    <property type="entry name" value="FN3_dom"/>
</dbReference>
<gene>
    <name evidence="4" type="ORF">AGOR_G00000940</name>
</gene>
<evidence type="ECO:0000256" key="2">
    <source>
        <dbReference type="SAM" id="Phobius"/>
    </source>
</evidence>
<dbReference type="InterPro" id="IPR041201">
    <property type="entry name" value="PTPRJ_TM"/>
</dbReference>
<sequence length="570" mass="63285">MGYSYRVQISNCTPAVRNQTETAHDATITGLNPGTRCSFTVYPQAKNGIEGEPRSVYQYTKPATVSPAVSNEGTNNTIKVTWTPPRGNVESYKVNLTSEDGDSPPKKFNSSARSCSFSGLKPGKTYTAVVTTVSGLFAEDSEPVSNATYPNPPGAVQTVSQTTGSISISWDRPPNMETANYSFIISAQPHLTGENRTSENSYILENLISGTPYNISVVTEGPMGYRSTAVTAQIYTRPESVQNLQEASTTVDNINIKWNKPVGHKQGYSYNVVAWNSSEFEFENKTTQKLTYRLTKLVPGTRYNFSVTTQTSDGTTGSPVDFSTCTDAFPVSDVICEGPNRTEAKLSLTWDNPHGSNEGFIIEWSATGNITMSTCKDPCNYTINELSYYTNYHVKFWTLGCGERSRFHVFSCRTGITRILGLKDYLNQTYENWKNNMSIPYLAFGQYSESPERNDHSEIHVDIGSGSTWEGYYNGPLKANTSYRFALVMFTQLTLQNGLVDISESLFSVSVFHDDSAYLRENPDKLGERFVKFLLKTLLAVVFLTCTVLASFKTWTYHKLRTTTINDGGD</sequence>
<evidence type="ECO:0000313" key="4">
    <source>
        <dbReference type="EMBL" id="KAI1903976.1"/>
    </source>
</evidence>
<dbReference type="Pfam" id="PF18861">
    <property type="entry name" value="PTP_tm"/>
    <property type="match status" value="1"/>
</dbReference>
<feature type="domain" description="Fibronectin type-III" evidence="3">
    <location>
        <begin position="61"/>
        <end position="154"/>
    </location>
</feature>
<dbReference type="PANTHER" id="PTHR46957:SF3">
    <property type="entry name" value="CYTOKINE RECEPTOR"/>
    <property type="match status" value="1"/>
</dbReference>
<evidence type="ECO:0000259" key="3">
    <source>
        <dbReference type="PROSITE" id="PS50853"/>
    </source>
</evidence>
<organism evidence="4 5">
    <name type="scientific">Albula goreensis</name>
    <dbReference type="NCBI Taxonomy" id="1534307"/>
    <lineage>
        <taxon>Eukaryota</taxon>
        <taxon>Metazoa</taxon>
        <taxon>Chordata</taxon>
        <taxon>Craniata</taxon>
        <taxon>Vertebrata</taxon>
        <taxon>Euteleostomi</taxon>
        <taxon>Actinopterygii</taxon>
        <taxon>Neopterygii</taxon>
        <taxon>Teleostei</taxon>
        <taxon>Albuliformes</taxon>
        <taxon>Albulidae</taxon>
        <taxon>Albula</taxon>
    </lineage>
</organism>